<keyword evidence="2" id="KW-0812">Transmembrane</keyword>
<evidence type="ECO:0000256" key="3">
    <source>
        <dbReference type="SAM" id="SignalP"/>
    </source>
</evidence>
<feature type="chain" id="PRO_5003917782" description="Transmembrane protein 242" evidence="3">
    <location>
        <begin position="25"/>
        <end position="217"/>
    </location>
</feature>
<dbReference type="RefSeq" id="XP_007510370.1">
    <property type="nucleotide sequence ID" value="XM_007510308.1"/>
</dbReference>
<keyword evidence="5" id="KW-1185">Reference proteome</keyword>
<dbReference type="GeneID" id="19012854"/>
<sequence length="217" mass="24447">MNARKNHHLFPRWLFSSVVSVAECSSSSFASALNDEESSSKRLEPSSSKNNIDTKTKKNLPAKVDELNAIHAKQALRELSLRQISQNYQPTHEENKTVRDFVYSSVSRVLFAFSITGVFGFASVDVKSLKMGTSGKSTFKNARNVFRARVMIGLATGVLGGMFEHRSVQFYKNLCVKILDVKEGESKMPGELAQILRDLDPLGEFVKDQERKRNRER</sequence>
<evidence type="ECO:0008006" key="6">
    <source>
        <dbReference type="Google" id="ProtNLM"/>
    </source>
</evidence>
<dbReference type="Proteomes" id="UP000198341">
    <property type="component" value="Chromosome 11"/>
</dbReference>
<evidence type="ECO:0000313" key="4">
    <source>
        <dbReference type="EMBL" id="CCO18715.1"/>
    </source>
</evidence>
<feature type="region of interest" description="Disordered" evidence="1">
    <location>
        <begin position="38"/>
        <end position="57"/>
    </location>
</feature>
<evidence type="ECO:0000256" key="2">
    <source>
        <dbReference type="SAM" id="Phobius"/>
    </source>
</evidence>
<feature type="signal peptide" evidence="3">
    <location>
        <begin position="1"/>
        <end position="24"/>
    </location>
</feature>
<dbReference type="KEGG" id="bpg:Bathy11g01740"/>
<feature type="transmembrane region" description="Helical" evidence="2">
    <location>
        <begin position="101"/>
        <end position="124"/>
    </location>
</feature>
<keyword evidence="2" id="KW-1133">Transmembrane helix</keyword>
<accession>K8F1N4</accession>
<dbReference type="EMBL" id="FO082268">
    <property type="protein sequence ID" value="CCO18715.1"/>
    <property type="molecule type" value="Genomic_DNA"/>
</dbReference>
<dbReference type="AlphaFoldDB" id="K8F1N4"/>
<gene>
    <name evidence="4" type="ordered locus">Bathy11g01740</name>
</gene>
<evidence type="ECO:0000256" key="1">
    <source>
        <dbReference type="SAM" id="MobiDB-lite"/>
    </source>
</evidence>
<proteinExistence type="predicted"/>
<feature type="transmembrane region" description="Helical" evidence="2">
    <location>
        <begin position="145"/>
        <end position="163"/>
    </location>
</feature>
<protein>
    <recommendedName>
        <fullName evidence="6">Transmembrane protein 242</fullName>
    </recommendedName>
</protein>
<name>K8F1N4_9CHLO</name>
<organism evidence="4 5">
    <name type="scientific">Bathycoccus prasinos</name>
    <dbReference type="NCBI Taxonomy" id="41875"/>
    <lineage>
        <taxon>Eukaryota</taxon>
        <taxon>Viridiplantae</taxon>
        <taxon>Chlorophyta</taxon>
        <taxon>Mamiellophyceae</taxon>
        <taxon>Mamiellales</taxon>
        <taxon>Bathycoccaceae</taxon>
        <taxon>Bathycoccus</taxon>
    </lineage>
</organism>
<evidence type="ECO:0000313" key="5">
    <source>
        <dbReference type="Proteomes" id="UP000198341"/>
    </source>
</evidence>
<keyword evidence="2" id="KW-0472">Membrane</keyword>
<keyword evidence="3" id="KW-0732">Signal</keyword>
<reference evidence="4 5" key="1">
    <citation type="submission" date="2011-10" db="EMBL/GenBank/DDBJ databases">
        <authorList>
            <person name="Genoscope - CEA"/>
        </authorList>
    </citation>
    <scope>NUCLEOTIDE SEQUENCE [LARGE SCALE GENOMIC DNA]</scope>
    <source>
        <strain evidence="4 5">RCC 1105</strain>
    </source>
</reference>